<evidence type="ECO:0000259" key="1">
    <source>
        <dbReference type="Pfam" id="PF24882"/>
    </source>
</evidence>
<dbReference type="InterPro" id="IPR007220">
    <property type="entry name" value="ORC2"/>
</dbReference>
<proteinExistence type="predicted"/>
<protein>
    <submittedName>
        <fullName evidence="2">AP2/B3-like transcriptional factor family protein</fullName>
    </submittedName>
</protein>
<keyword evidence="3" id="KW-1185">Reference proteome</keyword>
<dbReference type="PANTHER" id="PTHR14052">
    <property type="entry name" value="ORIGIN RECOGNITION COMPLEX SUBUNIT 2"/>
    <property type="match status" value="1"/>
</dbReference>
<organism evidence="2 3">
    <name type="scientific">Actinidia rufa</name>
    <dbReference type="NCBI Taxonomy" id="165716"/>
    <lineage>
        <taxon>Eukaryota</taxon>
        <taxon>Viridiplantae</taxon>
        <taxon>Streptophyta</taxon>
        <taxon>Embryophyta</taxon>
        <taxon>Tracheophyta</taxon>
        <taxon>Spermatophyta</taxon>
        <taxon>Magnoliopsida</taxon>
        <taxon>eudicotyledons</taxon>
        <taxon>Gunneridae</taxon>
        <taxon>Pentapetalae</taxon>
        <taxon>asterids</taxon>
        <taxon>Ericales</taxon>
        <taxon>Actinidiaceae</taxon>
        <taxon>Actinidia</taxon>
    </lineage>
</organism>
<dbReference type="PANTHER" id="PTHR14052:SF0">
    <property type="entry name" value="ORIGIN RECOGNITION COMPLEX SUBUNIT 2"/>
    <property type="match status" value="1"/>
</dbReference>
<sequence length="281" mass="32327">MVHTQFNWWWHHVPTFAPYKVEGIFYPLILAHGGTTQTVKTASIVLQSLTPNAQSVFKVLAEHQLAHPDEEGMPVNTLYTICRERFLVSSQVTLNSHLTEFKDHELVKMRRHSDGQDCLYIPLSIEALEKLKMVAAKASYEELRRRRLEENKKRMEELHLPLLSQALKKHSSPKPSPSKPRIIRKELVAVRRSGRIAKSPAPVYKEIVTYERFEYTRRNLSGVYKRDLSNRVYASDEARAMAITRAEELESVLGTDYPTFVRPMLPSHVTGGFWLVSDFGV</sequence>
<dbReference type="InterPro" id="IPR056773">
    <property type="entry name" value="WHD_ORC2"/>
</dbReference>
<dbReference type="Pfam" id="PF24882">
    <property type="entry name" value="WHD_ORC2"/>
    <property type="match status" value="1"/>
</dbReference>
<dbReference type="GO" id="GO:0006260">
    <property type="term" value="P:DNA replication"/>
    <property type="evidence" value="ECO:0007669"/>
    <property type="project" value="UniProtKB-UniRule"/>
</dbReference>
<dbReference type="Proteomes" id="UP000585474">
    <property type="component" value="Unassembled WGS sequence"/>
</dbReference>
<dbReference type="GO" id="GO:0005664">
    <property type="term" value="C:nuclear origin of replication recognition complex"/>
    <property type="evidence" value="ECO:0007669"/>
    <property type="project" value="UniProtKB-UniRule"/>
</dbReference>
<dbReference type="AlphaFoldDB" id="A0A7J0FB54"/>
<reference evidence="2 3" key="1">
    <citation type="submission" date="2019-07" db="EMBL/GenBank/DDBJ databases">
        <title>De Novo Assembly of kiwifruit Actinidia rufa.</title>
        <authorList>
            <person name="Sugita-Konishi S."/>
            <person name="Sato K."/>
            <person name="Mori E."/>
            <person name="Abe Y."/>
            <person name="Kisaki G."/>
            <person name="Hamano K."/>
            <person name="Suezawa K."/>
            <person name="Otani M."/>
            <person name="Fukuda T."/>
            <person name="Manabe T."/>
            <person name="Gomi K."/>
            <person name="Tabuchi M."/>
            <person name="Akimitsu K."/>
            <person name="Kataoka I."/>
        </authorList>
    </citation>
    <scope>NUCLEOTIDE SEQUENCE [LARGE SCALE GENOMIC DNA]</scope>
    <source>
        <strain evidence="3">cv. Fuchu</strain>
    </source>
</reference>
<accession>A0A7J0FB54</accession>
<gene>
    <name evidence="2" type="ORF">Acr_11g0002280</name>
</gene>
<comment type="caution">
    <text evidence="2">The sequence shown here is derived from an EMBL/GenBank/DDBJ whole genome shotgun (WGS) entry which is preliminary data.</text>
</comment>
<name>A0A7J0FB54_9ERIC</name>
<evidence type="ECO:0000313" key="2">
    <source>
        <dbReference type="EMBL" id="GFY95922.1"/>
    </source>
</evidence>
<evidence type="ECO:0000313" key="3">
    <source>
        <dbReference type="Proteomes" id="UP000585474"/>
    </source>
</evidence>
<dbReference type="GO" id="GO:0003688">
    <property type="term" value="F:DNA replication origin binding"/>
    <property type="evidence" value="ECO:0007669"/>
    <property type="project" value="UniProtKB-UniRule"/>
</dbReference>
<dbReference type="OrthoDB" id="20198at2759"/>
<dbReference type="EMBL" id="BJWL01000011">
    <property type="protein sequence ID" value="GFY95922.1"/>
    <property type="molecule type" value="Genomic_DNA"/>
</dbReference>
<feature type="domain" description="Origin recognition complex subunit 2 winged-helix" evidence="1">
    <location>
        <begin position="67"/>
        <end position="125"/>
    </location>
</feature>